<dbReference type="SMART" id="SM00729">
    <property type="entry name" value="Elp3"/>
    <property type="match status" value="1"/>
</dbReference>
<dbReference type="KEGG" id="xdi:EZH22_08850"/>
<organism evidence="16 17">
    <name type="scientific">Xanthobacter dioxanivorans</name>
    <dbReference type="NCBI Taxonomy" id="2528964"/>
    <lineage>
        <taxon>Bacteria</taxon>
        <taxon>Pseudomonadati</taxon>
        <taxon>Pseudomonadota</taxon>
        <taxon>Alphaproteobacteria</taxon>
        <taxon>Hyphomicrobiales</taxon>
        <taxon>Xanthobacteraceae</taxon>
        <taxon>Xanthobacter</taxon>
    </lineage>
</organism>
<evidence type="ECO:0000256" key="14">
    <source>
        <dbReference type="PIRSR" id="PIRSR001619-1"/>
    </source>
</evidence>
<sequence length="337" mass="35567">MLAEPRSPHSEPAPAGDRPRWTRAQAEALYDLPFADLLFQAHTLHRAHFNPNQVQLARLLSVKTGGCPEDCGYCSQSAHYDTGVKASRLMGADEVLAAAADAKASGATRFCMAAAWRAPKARDLDKVCDMIAAVKAMGLETCATLGMLDADQAGRLGAAGLDYYNHNVDTSPDFYGEVITTRTMQDRLDTLGHARQAGLKLCCGGIVGMGEGIADRLDMLVLLANLDAPPESVPLNLWNEVEGVPVAESAQPVDPIAFARLVAVARILMPGSIVRLSAGRSHMSDELQALCFFAGANSIFVGETLLTTANPAEDRDAALFARLGITAAPGGAAHGDA</sequence>
<keyword evidence="8 13" id="KW-0479">Metal-binding</keyword>
<keyword evidence="9 13" id="KW-0093">Biotin biosynthesis</keyword>
<dbReference type="PANTHER" id="PTHR22976">
    <property type="entry name" value="BIOTIN SYNTHASE"/>
    <property type="match status" value="1"/>
</dbReference>
<comment type="cofactor">
    <cofactor evidence="13 14">
        <name>[4Fe-4S] cluster</name>
        <dbReference type="ChEBI" id="CHEBI:49883"/>
    </cofactor>
    <text evidence="13 14">Binds 1 [4Fe-4S] cluster. The cluster is coordinated with 3 cysteines and an exchangeable S-adenosyl-L-methionine.</text>
</comment>
<feature type="domain" description="Radical SAM core" evidence="15">
    <location>
        <begin position="52"/>
        <end position="272"/>
    </location>
</feature>
<feature type="binding site" evidence="13 14">
    <location>
        <position position="67"/>
    </location>
    <ligand>
        <name>[4Fe-4S] cluster</name>
        <dbReference type="ChEBI" id="CHEBI:49883"/>
        <note>4Fe-4S-S-AdoMet</note>
    </ligand>
</feature>
<dbReference type="NCBIfam" id="TIGR00433">
    <property type="entry name" value="bioB"/>
    <property type="match status" value="1"/>
</dbReference>
<feature type="binding site" evidence="13 14">
    <location>
        <position position="142"/>
    </location>
    <ligand>
        <name>[2Fe-2S] cluster</name>
        <dbReference type="ChEBI" id="CHEBI:190135"/>
    </ligand>
</feature>
<dbReference type="RefSeq" id="WP_203195288.1">
    <property type="nucleotide sequence ID" value="NZ_CP063362.1"/>
</dbReference>
<keyword evidence="4 13" id="KW-0004">4Fe-4S</keyword>
<evidence type="ECO:0000313" key="16">
    <source>
        <dbReference type="EMBL" id="QRG08380.1"/>
    </source>
</evidence>
<comment type="cofactor">
    <cofactor evidence="13">
        <name>[2Fe-2S] cluster</name>
        <dbReference type="ChEBI" id="CHEBI:190135"/>
    </cofactor>
    <text evidence="13">Binds 1 [2Fe-2S] cluster. The cluster is coordinated with 3 cysteines and 1 arginine.</text>
</comment>
<dbReference type="SUPFAM" id="SSF102114">
    <property type="entry name" value="Radical SAM enzymes"/>
    <property type="match status" value="1"/>
</dbReference>
<dbReference type="SMART" id="SM00876">
    <property type="entry name" value="BATS"/>
    <property type="match status" value="1"/>
</dbReference>
<dbReference type="PANTHER" id="PTHR22976:SF2">
    <property type="entry name" value="BIOTIN SYNTHASE, MITOCHONDRIAL"/>
    <property type="match status" value="1"/>
</dbReference>
<dbReference type="GO" id="GO:0004076">
    <property type="term" value="F:biotin synthase activity"/>
    <property type="evidence" value="ECO:0007669"/>
    <property type="project" value="UniProtKB-UniRule"/>
</dbReference>
<dbReference type="GO" id="GO:0051537">
    <property type="term" value="F:2 iron, 2 sulfur cluster binding"/>
    <property type="evidence" value="ECO:0007669"/>
    <property type="project" value="UniProtKB-KW"/>
</dbReference>
<comment type="pathway">
    <text evidence="1 13">Cofactor biosynthesis; biotin biosynthesis; biotin from 7,8-diaminononanoate: step 2/2.</text>
</comment>
<dbReference type="AlphaFoldDB" id="A0A974SK24"/>
<dbReference type="SFLD" id="SFLDG01060">
    <property type="entry name" value="BATS_domain_containing"/>
    <property type="match status" value="1"/>
</dbReference>
<feature type="binding site" evidence="13 14">
    <location>
        <position position="202"/>
    </location>
    <ligand>
        <name>[2Fe-2S] cluster</name>
        <dbReference type="ChEBI" id="CHEBI:190135"/>
    </ligand>
</feature>
<accession>A0A974SK24</accession>
<dbReference type="Pfam" id="PF04055">
    <property type="entry name" value="Radical_SAM"/>
    <property type="match status" value="1"/>
</dbReference>
<feature type="binding site" evidence="13 14">
    <location>
        <position position="111"/>
    </location>
    <ligand>
        <name>[2Fe-2S] cluster</name>
        <dbReference type="ChEBI" id="CHEBI:190135"/>
    </ligand>
</feature>
<evidence type="ECO:0000256" key="13">
    <source>
        <dbReference type="HAMAP-Rule" id="MF_01694"/>
    </source>
</evidence>
<evidence type="ECO:0000256" key="12">
    <source>
        <dbReference type="ARBA" id="ARBA00051157"/>
    </source>
</evidence>
<dbReference type="Gene3D" id="3.20.20.70">
    <property type="entry name" value="Aldolase class I"/>
    <property type="match status" value="1"/>
</dbReference>
<comment type="subunit">
    <text evidence="13">Homodimer.</text>
</comment>
<evidence type="ECO:0000256" key="5">
    <source>
        <dbReference type="ARBA" id="ARBA00022679"/>
    </source>
</evidence>
<evidence type="ECO:0000256" key="11">
    <source>
        <dbReference type="ARBA" id="ARBA00023014"/>
    </source>
</evidence>
<comment type="function">
    <text evidence="13">Catalyzes the conversion of dethiobiotin (DTB) to biotin by the insertion of a sulfur atom into dethiobiotin via a radical-based mechanism.</text>
</comment>
<dbReference type="Pfam" id="PF06968">
    <property type="entry name" value="BATS"/>
    <property type="match status" value="1"/>
</dbReference>
<proteinExistence type="inferred from homology"/>
<dbReference type="HAMAP" id="MF_01694">
    <property type="entry name" value="BioB"/>
    <property type="match status" value="1"/>
</dbReference>
<evidence type="ECO:0000256" key="4">
    <source>
        <dbReference type="ARBA" id="ARBA00022485"/>
    </source>
</evidence>
<dbReference type="SFLD" id="SFLDF00272">
    <property type="entry name" value="biotin_synthase"/>
    <property type="match status" value="1"/>
</dbReference>
<keyword evidence="7 13" id="KW-0001">2Fe-2S</keyword>
<comment type="similarity">
    <text evidence="2 13">Belongs to the radical SAM superfamily. Biotin synthase family.</text>
</comment>
<dbReference type="InterPro" id="IPR006638">
    <property type="entry name" value="Elp3/MiaA/NifB-like_rSAM"/>
</dbReference>
<keyword evidence="10 13" id="KW-0408">Iron</keyword>
<dbReference type="GO" id="GO:0051539">
    <property type="term" value="F:4 iron, 4 sulfur cluster binding"/>
    <property type="evidence" value="ECO:0007669"/>
    <property type="project" value="UniProtKB-KW"/>
</dbReference>
<name>A0A974SK24_9HYPH</name>
<evidence type="ECO:0000256" key="2">
    <source>
        <dbReference type="ARBA" id="ARBA00010765"/>
    </source>
</evidence>
<keyword evidence="6 13" id="KW-0949">S-adenosyl-L-methionine</keyword>
<dbReference type="SFLD" id="SFLDG01278">
    <property type="entry name" value="biotin_synthase_like"/>
    <property type="match status" value="1"/>
</dbReference>
<evidence type="ECO:0000313" key="17">
    <source>
        <dbReference type="Proteomes" id="UP000596427"/>
    </source>
</evidence>
<keyword evidence="17" id="KW-1185">Reference proteome</keyword>
<dbReference type="InterPro" id="IPR002684">
    <property type="entry name" value="Biotin_synth/BioAB"/>
</dbReference>
<dbReference type="EMBL" id="CP063362">
    <property type="protein sequence ID" value="QRG08380.1"/>
    <property type="molecule type" value="Genomic_DNA"/>
</dbReference>
<protein>
    <recommendedName>
        <fullName evidence="3 13">Biotin synthase</fullName>
        <ecNumber evidence="3 13">2.8.1.6</ecNumber>
    </recommendedName>
</protein>
<dbReference type="CDD" id="cd01335">
    <property type="entry name" value="Radical_SAM"/>
    <property type="match status" value="1"/>
</dbReference>
<keyword evidence="5 13" id="KW-0808">Transferase</keyword>
<dbReference type="PROSITE" id="PS51918">
    <property type="entry name" value="RADICAL_SAM"/>
    <property type="match status" value="1"/>
</dbReference>
<evidence type="ECO:0000256" key="8">
    <source>
        <dbReference type="ARBA" id="ARBA00022723"/>
    </source>
</evidence>
<evidence type="ECO:0000256" key="9">
    <source>
        <dbReference type="ARBA" id="ARBA00022756"/>
    </source>
</evidence>
<evidence type="ECO:0000256" key="1">
    <source>
        <dbReference type="ARBA" id="ARBA00004942"/>
    </source>
</evidence>
<feature type="binding site" evidence="13 14">
    <location>
        <position position="71"/>
    </location>
    <ligand>
        <name>[4Fe-4S] cluster</name>
        <dbReference type="ChEBI" id="CHEBI:49883"/>
        <note>4Fe-4S-S-AdoMet</note>
    </ligand>
</feature>
<comment type="catalytic activity">
    <reaction evidence="12 13">
        <text>(4R,5S)-dethiobiotin + (sulfur carrier)-SH + 2 reduced [2Fe-2S]-[ferredoxin] + 2 S-adenosyl-L-methionine = (sulfur carrier)-H + biotin + 2 5'-deoxyadenosine + 2 L-methionine + 2 oxidized [2Fe-2S]-[ferredoxin]</text>
        <dbReference type="Rhea" id="RHEA:22060"/>
        <dbReference type="Rhea" id="RHEA-COMP:10000"/>
        <dbReference type="Rhea" id="RHEA-COMP:10001"/>
        <dbReference type="Rhea" id="RHEA-COMP:14737"/>
        <dbReference type="Rhea" id="RHEA-COMP:14739"/>
        <dbReference type="ChEBI" id="CHEBI:17319"/>
        <dbReference type="ChEBI" id="CHEBI:29917"/>
        <dbReference type="ChEBI" id="CHEBI:33737"/>
        <dbReference type="ChEBI" id="CHEBI:33738"/>
        <dbReference type="ChEBI" id="CHEBI:57586"/>
        <dbReference type="ChEBI" id="CHEBI:57844"/>
        <dbReference type="ChEBI" id="CHEBI:59789"/>
        <dbReference type="ChEBI" id="CHEBI:64428"/>
        <dbReference type="ChEBI" id="CHEBI:149473"/>
        <dbReference type="EC" id="2.8.1.6"/>
    </reaction>
</comment>
<dbReference type="InterPro" id="IPR024177">
    <property type="entry name" value="Biotin_synthase"/>
</dbReference>
<comment type="cofactor">
    <cofactor evidence="14">
        <name>[2Fe-2S] cluster</name>
        <dbReference type="ChEBI" id="CHEBI:190135"/>
    </cofactor>
    <text evidence="14">Binds 1 [2Fe-2S] cluster. The cluster is coordinated with 3 cysteines and 1 arginine.</text>
</comment>
<dbReference type="InterPro" id="IPR058240">
    <property type="entry name" value="rSAM_sf"/>
</dbReference>
<evidence type="ECO:0000256" key="7">
    <source>
        <dbReference type="ARBA" id="ARBA00022714"/>
    </source>
</evidence>
<evidence type="ECO:0000256" key="10">
    <source>
        <dbReference type="ARBA" id="ARBA00023004"/>
    </source>
</evidence>
<keyword evidence="11 13" id="KW-0411">Iron-sulfur</keyword>
<evidence type="ECO:0000256" key="6">
    <source>
        <dbReference type="ARBA" id="ARBA00022691"/>
    </source>
</evidence>
<dbReference type="GO" id="GO:0009102">
    <property type="term" value="P:biotin biosynthetic process"/>
    <property type="evidence" value="ECO:0007669"/>
    <property type="project" value="UniProtKB-UniRule"/>
</dbReference>
<dbReference type="InterPro" id="IPR010722">
    <property type="entry name" value="BATS_dom"/>
</dbReference>
<feature type="binding site" evidence="13 14">
    <location>
        <position position="74"/>
    </location>
    <ligand>
        <name>[4Fe-4S] cluster</name>
        <dbReference type="ChEBI" id="CHEBI:49883"/>
        <note>4Fe-4S-S-AdoMet</note>
    </ligand>
</feature>
<dbReference type="InterPro" id="IPR007197">
    <property type="entry name" value="rSAM"/>
</dbReference>
<dbReference type="SFLD" id="SFLDS00029">
    <property type="entry name" value="Radical_SAM"/>
    <property type="match status" value="1"/>
</dbReference>
<feature type="binding site" evidence="13 14">
    <location>
        <position position="275"/>
    </location>
    <ligand>
        <name>[2Fe-2S] cluster</name>
        <dbReference type="ChEBI" id="CHEBI:190135"/>
    </ligand>
</feature>
<dbReference type="EC" id="2.8.1.6" evidence="3 13"/>
<dbReference type="PIRSF" id="PIRSF001619">
    <property type="entry name" value="Biotin_synth"/>
    <property type="match status" value="1"/>
</dbReference>
<dbReference type="InterPro" id="IPR013785">
    <property type="entry name" value="Aldolase_TIM"/>
</dbReference>
<gene>
    <name evidence="13 16" type="primary">bioB</name>
    <name evidence="16" type="ORF">EZH22_08850</name>
</gene>
<evidence type="ECO:0000256" key="3">
    <source>
        <dbReference type="ARBA" id="ARBA00012236"/>
    </source>
</evidence>
<evidence type="ECO:0000259" key="15">
    <source>
        <dbReference type="PROSITE" id="PS51918"/>
    </source>
</evidence>
<dbReference type="GO" id="GO:0005506">
    <property type="term" value="F:iron ion binding"/>
    <property type="evidence" value="ECO:0007669"/>
    <property type="project" value="UniProtKB-UniRule"/>
</dbReference>
<dbReference type="Proteomes" id="UP000596427">
    <property type="component" value="Chromosome"/>
</dbReference>
<reference evidence="16 17" key="1">
    <citation type="submission" date="2020-10" db="EMBL/GenBank/DDBJ databases">
        <title>Degradation of 1,4-Dioxane by Xanthobacter sp. YN2, via a Novel Group-2 Soluble Di-Iron Monooxygenase.</title>
        <authorList>
            <person name="Ma F."/>
            <person name="Wang Y."/>
            <person name="Yang J."/>
            <person name="Guo H."/>
            <person name="Su D."/>
            <person name="Yu L."/>
        </authorList>
    </citation>
    <scope>NUCLEOTIDE SEQUENCE [LARGE SCALE GENOMIC DNA]</scope>
    <source>
        <strain evidence="16 17">YN2</strain>
    </source>
</reference>